<evidence type="ECO:0000313" key="1">
    <source>
        <dbReference type="EMBL" id="OHV35393.1"/>
    </source>
</evidence>
<protein>
    <submittedName>
        <fullName evidence="1">Uncharacterized protein</fullName>
    </submittedName>
</protein>
<accession>A0A1S1QKV7</accession>
<gene>
    <name evidence="1" type="ORF">BBK14_33430</name>
</gene>
<comment type="caution">
    <text evidence="1">The sequence shown here is derived from an EMBL/GenBank/DDBJ whole genome shotgun (WGS) entry which is preliminary data.</text>
</comment>
<dbReference type="AlphaFoldDB" id="A0A1S1QKV7"/>
<dbReference type="EMBL" id="MAXA01000126">
    <property type="protein sequence ID" value="OHV35393.1"/>
    <property type="molecule type" value="Genomic_DNA"/>
</dbReference>
<dbReference type="Proteomes" id="UP000179769">
    <property type="component" value="Unassembled WGS sequence"/>
</dbReference>
<reference evidence="2" key="1">
    <citation type="submission" date="2016-07" db="EMBL/GenBank/DDBJ databases">
        <title>Frankia sp. NRRL B-16219 Genome sequencing.</title>
        <authorList>
            <person name="Ghodhbane-Gtari F."/>
            <person name="Swanson E."/>
            <person name="Gueddou A."/>
            <person name="Louati M."/>
            <person name="Nouioui I."/>
            <person name="Hezbri K."/>
            <person name="Abebe-Akele F."/>
            <person name="Simpson S."/>
            <person name="Morris K."/>
            <person name="Thomas K."/>
            <person name="Gtari M."/>
            <person name="Tisa L.S."/>
        </authorList>
    </citation>
    <scope>NUCLEOTIDE SEQUENCE [LARGE SCALE GENOMIC DNA]</scope>
    <source>
        <strain evidence="2">NRRL B-16219</strain>
    </source>
</reference>
<dbReference type="RefSeq" id="WP_071062206.1">
    <property type="nucleotide sequence ID" value="NZ_MAXA01000126.1"/>
</dbReference>
<evidence type="ECO:0000313" key="2">
    <source>
        <dbReference type="Proteomes" id="UP000179769"/>
    </source>
</evidence>
<proteinExistence type="predicted"/>
<organism evidence="1 2">
    <name type="scientific">Parafrankia soli</name>
    <dbReference type="NCBI Taxonomy" id="2599596"/>
    <lineage>
        <taxon>Bacteria</taxon>
        <taxon>Bacillati</taxon>
        <taxon>Actinomycetota</taxon>
        <taxon>Actinomycetes</taxon>
        <taxon>Frankiales</taxon>
        <taxon>Frankiaceae</taxon>
        <taxon>Parafrankia</taxon>
    </lineage>
</organism>
<name>A0A1S1QKV7_9ACTN</name>
<sequence length="72" mass="7603">MTRLTHTDLPRLAADQPLLLNCGADREPAPVRVVAVDGPTIRVTSDVFQRVVPGGSTGHSPVELFWPDGGAA</sequence>
<keyword evidence="2" id="KW-1185">Reference proteome</keyword>